<accession>A0AAQ3JE35</accession>
<keyword evidence="3 4" id="KW-0418">Kinase</keyword>
<dbReference type="GO" id="GO:0005975">
    <property type="term" value="P:carbohydrate metabolic process"/>
    <property type="evidence" value="ECO:0007669"/>
    <property type="project" value="InterPro"/>
</dbReference>
<evidence type="ECO:0000256" key="2">
    <source>
        <dbReference type="ARBA" id="ARBA00022679"/>
    </source>
</evidence>
<sequence>MKYILGIDIGTTAIKAAVIGEDGEIYGTKTSEYPLTTLPSGEVEADLSLYEEAFKQSIKESVKNARVPVKDIKCIGFSSTAETCVFLDENNKPLCKVIAWMDTRATKEAKELTEQFEKQDIIKKVGFDGIYAIHPVSKILAVKHKTPEIFEKTRMFAQIKDYFIFKLTGTYYTDHSTASDHGFFDITNRCYWKEMLAYTGIKEEYLPKLEEPGTELGMISESAAKEFGLDPQTKINVGAFDQGCGAIGAGNIKSGIASESTGSALVTVATIDQLNPESKGDVPTLCSAIAGKYMYQPYCTGSIIMKWYRDTFCDEEKRIEQETGLNAYTQMDEMVKATPSGADGLIMLPYFQGSGIPELNENAKGVYYGIHAGHNRGHFIRAIMEGLAIALKRMLECEKKLGATMTEIRSLGGGSKSKAWCQIKADILGIPVKVIDNSESTACMGCAILAGVANGIWDSVEEAADQFVKVKEIYEPNKENEQIYQQVYEKYVEITKVLNPTF</sequence>
<feature type="domain" description="Carbohydrate kinase FGGY N-terminal" evidence="5">
    <location>
        <begin position="3"/>
        <end position="248"/>
    </location>
</feature>
<dbReference type="SUPFAM" id="SSF53067">
    <property type="entry name" value="Actin-like ATPase domain"/>
    <property type="match status" value="2"/>
</dbReference>
<dbReference type="InterPro" id="IPR000577">
    <property type="entry name" value="Carb_kinase_FGGY"/>
</dbReference>
<dbReference type="InterPro" id="IPR043129">
    <property type="entry name" value="ATPase_NBD"/>
</dbReference>
<comment type="similarity">
    <text evidence="1 4">Belongs to the FGGY kinase family.</text>
</comment>
<evidence type="ECO:0000259" key="5">
    <source>
        <dbReference type="Pfam" id="PF00370"/>
    </source>
</evidence>
<dbReference type="PANTHER" id="PTHR43095:SF2">
    <property type="entry name" value="GLUCONOKINASE"/>
    <property type="match status" value="1"/>
</dbReference>
<dbReference type="InterPro" id="IPR018483">
    <property type="entry name" value="Carb_kinase_FGGY_CS"/>
</dbReference>
<organism evidence="7 8">
    <name type="scientific">Anaerostipes hadrus</name>
    <dbReference type="NCBI Taxonomy" id="649756"/>
    <lineage>
        <taxon>Bacteria</taxon>
        <taxon>Bacillati</taxon>
        <taxon>Bacillota</taxon>
        <taxon>Clostridia</taxon>
        <taxon>Lachnospirales</taxon>
        <taxon>Lachnospiraceae</taxon>
        <taxon>Anaerostipes</taxon>
    </lineage>
</organism>
<reference evidence="7" key="1">
    <citation type="submission" date="2023-08" db="EMBL/GenBank/DDBJ databases">
        <title>Complete Genome Sequences of butyrate producing Anaerostipes hadrus strains BA1 and GIF7 isolated from the terminal ileum of a healthy lean male.</title>
        <authorList>
            <person name="Low A."/>
            <person name="Sheludchenko M."/>
            <person name="Cheng H.E."/>
            <person name="Koh X.Q."/>
            <person name="Lee J."/>
        </authorList>
    </citation>
    <scope>NUCLEOTIDE SEQUENCE</scope>
    <source>
        <strain evidence="7">BA1</strain>
    </source>
</reference>
<dbReference type="GO" id="GO:0016301">
    <property type="term" value="F:kinase activity"/>
    <property type="evidence" value="ECO:0007669"/>
    <property type="project" value="UniProtKB-KW"/>
</dbReference>
<gene>
    <name evidence="7" type="ORF">RBI15_09685</name>
</gene>
<evidence type="ECO:0000256" key="3">
    <source>
        <dbReference type="ARBA" id="ARBA00022777"/>
    </source>
</evidence>
<evidence type="ECO:0000259" key="6">
    <source>
        <dbReference type="Pfam" id="PF02782"/>
    </source>
</evidence>
<dbReference type="Proteomes" id="UP001243496">
    <property type="component" value="Chromosome"/>
</dbReference>
<protein>
    <submittedName>
        <fullName evidence="7">FGGY family carbohydrate kinase</fullName>
    </submittedName>
</protein>
<evidence type="ECO:0000313" key="8">
    <source>
        <dbReference type="Proteomes" id="UP001243496"/>
    </source>
</evidence>
<dbReference type="EMBL" id="CP132968">
    <property type="protein sequence ID" value="WMD15650.1"/>
    <property type="molecule type" value="Genomic_DNA"/>
</dbReference>
<dbReference type="CDD" id="cd07773">
    <property type="entry name" value="ASKHA_NBD_FGGY_FK"/>
    <property type="match status" value="1"/>
</dbReference>
<proteinExistence type="inferred from homology"/>
<keyword evidence="2 4" id="KW-0808">Transferase</keyword>
<evidence type="ECO:0000256" key="1">
    <source>
        <dbReference type="ARBA" id="ARBA00009156"/>
    </source>
</evidence>
<dbReference type="PANTHER" id="PTHR43095">
    <property type="entry name" value="SUGAR KINASE"/>
    <property type="match status" value="1"/>
</dbReference>
<dbReference type="InterPro" id="IPR018485">
    <property type="entry name" value="FGGY_C"/>
</dbReference>
<dbReference type="GO" id="GO:0016773">
    <property type="term" value="F:phosphotransferase activity, alcohol group as acceptor"/>
    <property type="evidence" value="ECO:0007669"/>
    <property type="project" value="InterPro"/>
</dbReference>
<dbReference type="Pfam" id="PF02782">
    <property type="entry name" value="FGGY_C"/>
    <property type="match status" value="1"/>
</dbReference>
<dbReference type="InterPro" id="IPR018484">
    <property type="entry name" value="FGGY_N"/>
</dbReference>
<dbReference type="Gene3D" id="3.30.420.40">
    <property type="match status" value="2"/>
</dbReference>
<dbReference type="PROSITE" id="PS00445">
    <property type="entry name" value="FGGY_KINASES_2"/>
    <property type="match status" value="1"/>
</dbReference>
<evidence type="ECO:0000256" key="4">
    <source>
        <dbReference type="RuleBase" id="RU003733"/>
    </source>
</evidence>
<dbReference type="GeneID" id="92741662"/>
<dbReference type="RefSeq" id="WP_173782868.1">
    <property type="nucleotide sequence ID" value="NZ_CP132968.1"/>
</dbReference>
<dbReference type="Pfam" id="PF00370">
    <property type="entry name" value="FGGY_N"/>
    <property type="match status" value="1"/>
</dbReference>
<evidence type="ECO:0000313" key="7">
    <source>
        <dbReference type="EMBL" id="WMD15650.1"/>
    </source>
</evidence>
<dbReference type="PIRSF" id="PIRSF000538">
    <property type="entry name" value="GlpK"/>
    <property type="match status" value="1"/>
</dbReference>
<dbReference type="InterPro" id="IPR050406">
    <property type="entry name" value="FGGY_Carb_Kinase"/>
</dbReference>
<feature type="domain" description="Carbohydrate kinase FGGY C-terminal" evidence="6">
    <location>
        <begin position="298"/>
        <end position="453"/>
    </location>
</feature>
<name>A0AAQ3JE35_ANAHA</name>
<dbReference type="AlphaFoldDB" id="A0AAQ3JE35"/>